<dbReference type="InParanoid" id="D2VLE7"/>
<dbReference type="EMBL" id="GG738880">
    <property type="protein sequence ID" value="EFC42374.1"/>
    <property type="molecule type" value="Genomic_DNA"/>
</dbReference>
<dbReference type="InterPro" id="IPR001810">
    <property type="entry name" value="F-box_dom"/>
</dbReference>
<dbReference type="SUPFAM" id="SSF47113">
    <property type="entry name" value="Histone-fold"/>
    <property type="match status" value="1"/>
</dbReference>
<dbReference type="RefSeq" id="XP_002675118.1">
    <property type="nucleotide sequence ID" value="XM_002675072.1"/>
</dbReference>
<dbReference type="GO" id="GO:0046982">
    <property type="term" value="F:protein heterodimerization activity"/>
    <property type="evidence" value="ECO:0007669"/>
    <property type="project" value="InterPro"/>
</dbReference>
<dbReference type="AlphaFoldDB" id="D2VLE7"/>
<dbReference type="Proteomes" id="UP000006671">
    <property type="component" value="Unassembled WGS sequence"/>
</dbReference>
<organism evidence="3">
    <name type="scientific">Naegleria gruberi</name>
    <name type="common">Amoeba</name>
    <dbReference type="NCBI Taxonomy" id="5762"/>
    <lineage>
        <taxon>Eukaryota</taxon>
        <taxon>Discoba</taxon>
        <taxon>Heterolobosea</taxon>
        <taxon>Tetramitia</taxon>
        <taxon>Eutetramitia</taxon>
        <taxon>Vahlkampfiidae</taxon>
        <taxon>Naegleria</taxon>
    </lineage>
</organism>
<dbReference type="GeneID" id="8851937"/>
<proteinExistence type="predicted"/>
<name>D2VLE7_NAEGR</name>
<dbReference type="KEGG" id="ngr:NAEGRDRAFT_69753"/>
<accession>D2VLE7</accession>
<dbReference type="OrthoDB" id="9421954at2759"/>
<feature type="domain" description="F-box" evidence="1">
    <location>
        <begin position="294"/>
        <end position="342"/>
    </location>
</feature>
<evidence type="ECO:0000313" key="2">
    <source>
        <dbReference type="EMBL" id="EFC42374.1"/>
    </source>
</evidence>
<dbReference type="Gene3D" id="1.20.1280.50">
    <property type="match status" value="1"/>
</dbReference>
<reference evidence="2 3" key="1">
    <citation type="journal article" date="2010" name="Cell">
        <title>The genome of Naegleria gruberi illuminates early eukaryotic versatility.</title>
        <authorList>
            <person name="Fritz-Laylin L.K."/>
            <person name="Prochnik S.E."/>
            <person name="Ginger M.L."/>
            <person name="Dacks J.B."/>
            <person name="Carpenter M.L."/>
            <person name="Field M.C."/>
            <person name="Kuo A."/>
            <person name="Paredez A."/>
            <person name="Chapman J."/>
            <person name="Pham J."/>
            <person name="Shu S."/>
            <person name="Neupane R."/>
            <person name="Cipriano M."/>
            <person name="Mancuso J."/>
            <person name="Tu H."/>
            <person name="Salamov A."/>
            <person name="Lindquist E."/>
            <person name="Shapiro H."/>
            <person name="Lucas S."/>
            <person name="Grigoriev I.V."/>
            <person name="Cande W.Z."/>
            <person name="Fulton C."/>
            <person name="Rokhsar D.S."/>
            <person name="Dawson S.C."/>
        </authorList>
    </citation>
    <scope>NUCLEOTIDE SEQUENCE [LARGE SCALE GENOMIC DNA]</scope>
    <source>
        <strain evidence="2 3">NEG-M</strain>
    </source>
</reference>
<evidence type="ECO:0000259" key="1">
    <source>
        <dbReference type="PROSITE" id="PS50181"/>
    </source>
</evidence>
<dbReference type="InterPro" id="IPR036047">
    <property type="entry name" value="F-box-like_dom_sf"/>
</dbReference>
<dbReference type="Pfam" id="PF12937">
    <property type="entry name" value="F-box-like"/>
    <property type="match status" value="1"/>
</dbReference>
<gene>
    <name evidence="2" type="ORF">NAEGRDRAFT_69753</name>
</gene>
<dbReference type="SUPFAM" id="SSF81383">
    <property type="entry name" value="F-box domain"/>
    <property type="match status" value="1"/>
</dbReference>
<keyword evidence="3" id="KW-1185">Reference proteome</keyword>
<sequence>MPSVIDFFPLDSDEIWSSSRSHNNIYDLNKILEIMYFRDTSLTKEASRQLEYFLNIMMWTFIIDTPKLFKVKLGKEEYVQMLRKFCIDRHVEFSKQFFNNQLFIGHDVKLLDDQQLATKKADDSYDGEKRVKLSGKFSLHDYFDQLTEKYLPNELKIFAAKETQKNLTSLKSGENMKLFGINEKKMQDFVLKYFDYSPSILREDEQDVNLYFKGIGSILDYLAAEILELSGNQAVDINSPCISSGIMHAAIAADEELRMTVFCHIDMIPLVDMTLFYGYNQELPSICINQKIDTIAFSNIPSEVHSVILEHFDSQEILLQMRLVCKQWNHFIMNNNLIWKNLTHNSIIAENIFKYCDSTFTLQELDQILERGKYVKPLHINQQVINYFYDQNDWKSLYFLLVGKHLKFMRDLEDMHEEDRFAKYFQKLFRGNNGYSSYKDLFCNSKKNLLLGIAGTRDMHKKFTKFNQEQVEKTVMIPKDQFEVFSKIGENMFLVALLDFSQYSSFISCRKFPKRGLLYCFYNREENRQIFHYFDQLDLNSETLIPFKLSDKTFKLPTPYSPHIVKQEQLVVNMDAPCEIFYLQNPASKRSFSSLVPCFEFSFNDERDHINLDIYKDDKIVLFSNTFTDFDEANITLSISIALADLEKRNFSQSHIISYETGLEIL</sequence>
<dbReference type="PROSITE" id="PS50181">
    <property type="entry name" value="FBOX"/>
    <property type="match status" value="1"/>
</dbReference>
<evidence type="ECO:0000313" key="3">
    <source>
        <dbReference type="Proteomes" id="UP000006671"/>
    </source>
</evidence>
<protein>
    <recommendedName>
        <fullName evidence="1">F-box domain-containing protein</fullName>
    </recommendedName>
</protein>
<dbReference type="InterPro" id="IPR009072">
    <property type="entry name" value="Histone-fold"/>
</dbReference>
<dbReference type="VEuPathDB" id="AmoebaDB:NAEGRDRAFT_69753"/>
<dbReference type="Gene3D" id="1.10.20.10">
    <property type="entry name" value="Histone, subunit A"/>
    <property type="match status" value="1"/>
</dbReference>